<feature type="transmembrane region" description="Helical" evidence="1">
    <location>
        <begin position="123"/>
        <end position="144"/>
    </location>
</feature>
<feature type="transmembrane region" description="Helical" evidence="1">
    <location>
        <begin position="58"/>
        <end position="75"/>
    </location>
</feature>
<feature type="transmembrane region" description="Helical" evidence="1">
    <location>
        <begin position="37"/>
        <end position="52"/>
    </location>
</feature>
<dbReference type="HOGENOM" id="CLU_072282_2_0_10"/>
<evidence type="ECO:0008006" key="4">
    <source>
        <dbReference type="Google" id="ProtNLM"/>
    </source>
</evidence>
<evidence type="ECO:0000313" key="2">
    <source>
        <dbReference type="EMBL" id="AEV31824.1"/>
    </source>
</evidence>
<dbReference type="InterPro" id="IPR021737">
    <property type="entry name" value="Phage_phiKZ_Orf197"/>
</dbReference>
<evidence type="ECO:0000256" key="1">
    <source>
        <dbReference type="SAM" id="Phobius"/>
    </source>
</evidence>
<gene>
    <name evidence="2" type="ordered locus">Oweho_0811</name>
</gene>
<keyword evidence="1" id="KW-0472">Membrane</keyword>
<dbReference type="KEGG" id="oho:Oweho_0811"/>
<dbReference type="Pfam" id="PF11750">
    <property type="entry name" value="DUF3307"/>
    <property type="match status" value="1"/>
</dbReference>
<evidence type="ECO:0000313" key="3">
    <source>
        <dbReference type="Proteomes" id="UP000005631"/>
    </source>
</evidence>
<dbReference type="eggNOG" id="COG5061">
    <property type="taxonomic scope" value="Bacteria"/>
</dbReference>
<protein>
    <recommendedName>
        <fullName evidence="4">DUF3307 domain-containing protein</fullName>
    </recommendedName>
</protein>
<dbReference type="STRING" id="926562.Oweho_0811"/>
<feature type="transmembrane region" description="Helical" evidence="1">
    <location>
        <begin position="87"/>
        <end position="108"/>
    </location>
</feature>
<dbReference type="OrthoDB" id="8536716at2"/>
<proteinExistence type="predicted"/>
<keyword evidence="3" id="KW-1185">Reference proteome</keyword>
<dbReference type="RefSeq" id="WP_014201185.1">
    <property type="nucleotide sequence ID" value="NC_016599.1"/>
</dbReference>
<reference evidence="2 3" key="1">
    <citation type="journal article" date="2012" name="Stand. Genomic Sci.">
        <title>Genome sequence of the orange-pigmented seawater bacterium Owenweeksia hongkongensis type strain (UST20020801(T)).</title>
        <authorList>
            <person name="Riedel T."/>
            <person name="Held B."/>
            <person name="Nolan M."/>
            <person name="Lucas S."/>
            <person name="Lapidus A."/>
            <person name="Tice H."/>
            <person name="Del Rio T.G."/>
            <person name="Cheng J.F."/>
            <person name="Han C."/>
            <person name="Tapia R."/>
            <person name="Goodwin L.A."/>
            <person name="Pitluck S."/>
            <person name="Liolios K."/>
            <person name="Mavromatis K."/>
            <person name="Pagani I."/>
            <person name="Ivanova N."/>
            <person name="Mikhailova N."/>
            <person name="Pati A."/>
            <person name="Chen A."/>
            <person name="Palaniappan K."/>
            <person name="Rohde M."/>
            <person name="Tindall B.J."/>
            <person name="Detter J.C."/>
            <person name="Goker M."/>
            <person name="Woyke T."/>
            <person name="Bristow J."/>
            <person name="Eisen J.A."/>
            <person name="Markowitz V."/>
            <person name="Hugenholtz P."/>
            <person name="Klenk H.P."/>
            <person name="Kyrpides N.C."/>
        </authorList>
    </citation>
    <scope>NUCLEOTIDE SEQUENCE</scope>
    <source>
        <strain evidence="3">DSM 17368 / JCM 12287 / NRRL B-23963</strain>
    </source>
</reference>
<feature type="transmembrane region" description="Helical" evidence="1">
    <location>
        <begin position="212"/>
        <end position="234"/>
    </location>
</feature>
<dbReference type="PATRIC" id="fig|926562.3.peg.828"/>
<dbReference type="EMBL" id="CP003156">
    <property type="protein sequence ID" value="AEV31824.1"/>
    <property type="molecule type" value="Genomic_DNA"/>
</dbReference>
<accession>G8R274</accession>
<name>G8R274_OWEHD</name>
<organism evidence="2 3">
    <name type="scientific">Owenweeksia hongkongensis (strain DSM 17368 / CIP 108786 / JCM 12287 / NRRL B-23963 / UST20020801)</name>
    <dbReference type="NCBI Taxonomy" id="926562"/>
    <lineage>
        <taxon>Bacteria</taxon>
        <taxon>Pseudomonadati</taxon>
        <taxon>Bacteroidota</taxon>
        <taxon>Flavobacteriia</taxon>
        <taxon>Flavobacteriales</taxon>
        <taxon>Owenweeksiaceae</taxon>
        <taxon>Owenweeksia</taxon>
    </lineage>
</organism>
<sequence>MTFFLTILLAHLLGDFGLQPAKWVKDKMQRKHRSPKLYFHIGIHALLLLVLLSFDFQYWLGILIIVVSHLLIDILKINLQGKYNSRLLFFGDQFLHILVLIGVTQIYFPDFINFPALWSENLLLLATAVSLLTFVSSILIKVLISNWSPATEDDKDDSLAKAGTYIGMLERLFVFGFVISGHWEAIGFLIAAKSVFRFGDLKESKDRKLTEYILIGTLVSFGIAILVGVLFIAIQE</sequence>
<feature type="transmembrane region" description="Helical" evidence="1">
    <location>
        <begin position="172"/>
        <end position="192"/>
    </location>
</feature>
<dbReference type="AlphaFoldDB" id="G8R274"/>
<dbReference type="Proteomes" id="UP000005631">
    <property type="component" value="Chromosome"/>
</dbReference>
<keyword evidence="1" id="KW-0812">Transmembrane</keyword>
<keyword evidence="1" id="KW-1133">Transmembrane helix</keyword>